<reference evidence="2" key="1">
    <citation type="submission" date="2023-01" db="EMBL/GenBank/DDBJ databases">
        <title>Genome assembly of the deep-sea coral Lophelia pertusa.</title>
        <authorList>
            <person name="Herrera S."/>
            <person name="Cordes E."/>
        </authorList>
    </citation>
    <scope>NUCLEOTIDE SEQUENCE</scope>
    <source>
        <strain evidence="2">USNM1676648</strain>
        <tissue evidence="2">Polyp</tissue>
    </source>
</reference>
<keyword evidence="3" id="KW-1185">Reference proteome</keyword>
<protein>
    <submittedName>
        <fullName evidence="2">Uncharacterized protein</fullName>
    </submittedName>
</protein>
<evidence type="ECO:0000313" key="2">
    <source>
        <dbReference type="EMBL" id="KAJ7380089.1"/>
    </source>
</evidence>
<name>A0A9W9ZFL3_9CNID</name>
<accession>A0A9W9ZFL3</accession>
<proteinExistence type="predicted"/>
<keyword evidence="1" id="KW-1133">Transmembrane helix</keyword>
<dbReference type="AlphaFoldDB" id="A0A9W9ZFL3"/>
<keyword evidence="1" id="KW-0472">Membrane</keyword>
<organism evidence="2 3">
    <name type="scientific">Desmophyllum pertusum</name>
    <dbReference type="NCBI Taxonomy" id="174260"/>
    <lineage>
        <taxon>Eukaryota</taxon>
        <taxon>Metazoa</taxon>
        <taxon>Cnidaria</taxon>
        <taxon>Anthozoa</taxon>
        <taxon>Hexacorallia</taxon>
        <taxon>Scleractinia</taxon>
        <taxon>Caryophylliina</taxon>
        <taxon>Caryophylliidae</taxon>
        <taxon>Desmophyllum</taxon>
    </lineage>
</organism>
<keyword evidence="1" id="KW-0812">Transmembrane</keyword>
<evidence type="ECO:0000256" key="1">
    <source>
        <dbReference type="SAM" id="Phobius"/>
    </source>
</evidence>
<evidence type="ECO:0000313" key="3">
    <source>
        <dbReference type="Proteomes" id="UP001163046"/>
    </source>
</evidence>
<dbReference type="Proteomes" id="UP001163046">
    <property type="component" value="Unassembled WGS sequence"/>
</dbReference>
<gene>
    <name evidence="2" type="ORF">OS493_010798</name>
</gene>
<dbReference type="EMBL" id="MU826354">
    <property type="protein sequence ID" value="KAJ7380089.1"/>
    <property type="molecule type" value="Genomic_DNA"/>
</dbReference>
<sequence length="101" mass="11946">MCPVVKCISNISKENKVLYFRLFLFVCYLYVGAYVFMTIEREPTEKQSEKIKVDMENLMRITTTQYNITDDQFIKLVNELKPLSCSNLPNWNYEHATSFTL</sequence>
<comment type="caution">
    <text evidence="2">The sequence shown here is derived from an EMBL/GenBank/DDBJ whole genome shotgun (WGS) entry which is preliminary data.</text>
</comment>
<feature type="transmembrane region" description="Helical" evidence="1">
    <location>
        <begin position="18"/>
        <end position="37"/>
    </location>
</feature>
<dbReference type="Gene3D" id="1.10.287.70">
    <property type="match status" value="1"/>
</dbReference>